<organism evidence="5 6">
    <name type="scientific">Phytohabitans houttuyneae</name>
    <dbReference type="NCBI Taxonomy" id="1076126"/>
    <lineage>
        <taxon>Bacteria</taxon>
        <taxon>Bacillati</taxon>
        <taxon>Actinomycetota</taxon>
        <taxon>Actinomycetes</taxon>
        <taxon>Micromonosporales</taxon>
        <taxon>Micromonosporaceae</taxon>
    </lineage>
</organism>
<evidence type="ECO:0000313" key="5">
    <source>
        <dbReference type="EMBL" id="GFJ76422.1"/>
    </source>
</evidence>
<reference evidence="5 6" key="1">
    <citation type="submission" date="2020-03" db="EMBL/GenBank/DDBJ databases">
        <title>Whole genome shotgun sequence of Phytohabitans houttuyneae NBRC 108639.</title>
        <authorList>
            <person name="Komaki H."/>
            <person name="Tamura T."/>
        </authorList>
    </citation>
    <scope>NUCLEOTIDE SEQUENCE [LARGE SCALE GENOMIC DNA]</scope>
    <source>
        <strain evidence="5 6">NBRC 108639</strain>
    </source>
</reference>
<dbReference type="AlphaFoldDB" id="A0A6V8JUY9"/>
<keyword evidence="6" id="KW-1185">Reference proteome</keyword>
<dbReference type="GO" id="GO:0016709">
    <property type="term" value="F:oxidoreductase activity, acting on paired donors, with incorporation or reduction of molecular oxygen, NAD(P)H as one donor, and incorporation of one atom of oxygen"/>
    <property type="evidence" value="ECO:0007669"/>
    <property type="project" value="UniProtKB-ARBA"/>
</dbReference>
<protein>
    <recommendedName>
        <fullName evidence="4">FAD-binding domain-containing protein</fullName>
    </recommendedName>
</protein>
<reference evidence="5 6" key="2">
    <citation type="submission" date="2020-03" db="EMBL/GenBank/DDBJ databases">
        <authorList>
            <person name="Ichikawa N."/>
            <person name="Kimura A."/>
            <person name="Kitahashi Y."/>
            <person name="Uohara A."/>
        </authorList>
    </citation>
    <scope>NUCLEOTIDE SEQUENCE [LARGE SCALE GENOMIC DNA]</scope>
    <source>
        <strain evidence="5 6">NBRC 108639</strain>
    </source>
</reference>
<dbReference type="GO" id="GO:0071949">
    <property type="term" value="F:FAD binding"/>
    <property type="evidence" value="ECO:0007669"/>
    <property type="project" value="InterPro"/>
</dbReference>
<name>A0A6V8JUY9_9ACTN</name>
<evidence type="ECO:0000259" key="4">
    <source>
        <dbReference type="Pfam" id="PF01494"/>
    </source>
</evidence>
<keyword evidence="2" id="KW-0285">Flavoprotein</keyword>
<keyword evidence="3" id="KW-0274">FAD</keyword>
<sequence>MHRRICTRFQHGRVFLVGDAAHVHSPAGGQGLNTGVQDAHHLATAMAAVAHGRAGEELLGSYTRWRKPVVRRVVREADLQNRLWLLRCPAAVTARDVAVRLADRAGLLRRYARVLANRSAGSKTNRPAGSAGRHTV</sequence>
<dbReference type="InterPro" id="IPR002938">
    <property type="entry name" value="FAD-bd"/>
</dbReference>
<dbReference type="PRINTS" id="PR00420">
    <property type="entry name" value="RNGMNOXGNASE"/>
</dbReference>
<evidence type="ECO:0000256" key="1">
    <source>
        <dbReference type="ARBA" id="ARBA00001974"/>
    </source>
</evidence>
<dbReference type="PANTHER" id="PTHR43004">
    <property type="entry name" value="TRK SYSTEM POTASSIUM UPTAKE PROTEIN"/>
    <property type="match status" value="1"/>
</dbReference>
<feature type="domain" description="FAD-binding" evidence="4">
    <location>
        <begin position="1"/>
        <end position="77"/>
    </location>
</feature>
<proteinExistence type="predicted"/>
<evidence type="ECO:0000313" key="6">
    <source>
        <dbReference type="Proteomes" id="UP000482800"/>
    </source>
</evidence>
<dbReference type="Proteomes" id="UP000482800">
    <property type="component" value="Unassembled WGS sequence"/>
</dbReference>
<comment type="caution">
    <text evidence="5">The sequence shown here is derived from an EMBL/GenBank/DDBJ whole genome shotgun (WGS) entry which is preliminary data.</text>
</comment>
<dbReference type="PANTHER" id="PTHR43004:SF19">
    <property type="entry name" value="BINDING MONOOXYGENASE, PUTATIVE (JCVI)-RELATED"/>
    <property type="match status" value="1"/>
</dbReference>
<evidence type="ECO:0000256" key="3">
    <source>
        <dbReference type="ARBA" id="ARBA00022827"/>
    </source>
</evidence>
<comment type="cofactor">
    <cofactor evidence="1">
        <name>FAD</name>
        <dbReference type="ChEBI" id="CHEBI:57692"/>
    </cofactor>
</comment>
<dbReference type="Pfam" id="PF01494">
    <property type="entry name" value="FAD_binding_3"/>
    <property type="match status" value="1"/>
</dbReference>
<dbReference type="Gene3D" id="3.50.50.60">
    <property type="entry name" value="FAD/NAD(P)-binding domain"/>
    <property type="match status" value="1"/>
</dbReference>
<dbReference type="SUPFAM" id="SSF51905">
    <property type="entry name" value="FAD/NAD(P)-binding domain"/>
    <property type="match status" value="1"/>
</dbReference>
<dbReference type="InterPro" id="IPR036188">
    <property type="entry name" value="FAD/NAD-bd_sf"/>
</dbReference>
<gene>
    <name evidence="5" type="ORF">Phou_006020</name>
</gene>
<dbReference type="EMBL" id="BLPF01000001">
    <property type="protein sequence ID" value="GFJ76422.1"/>
    <property type="molecule type" value="Genomic_DNA"/>
</dbReference>
<evidence type="ECO:0000256" key="2">
    <source>
        <dbReference type="ARBA" id="ARBA00022630"/>
    </source>
</evidence>
<accession>A0A6V8JUY9</accession>
<dbReference type="InterPro" id="IPR050641">
    <property type="entry name" value="RIFMO-like"/>
</dbReference>